<dbReference type="RefSeq" id="WP_273616734.1">
    <property type="nucleotide sequence ID" value="NZ_CP103868.1"/>
</dbReference>
<name>A0ABY7TTD9_9SPHN</name>
<sequence>MVSAFRRHQMRVRALQSGAAQPDTAPAAAPERALDTPLGQEYAALRVALHDNLRSLSDIASIEARNPVKIEMARTFAPWIEGVLQAGEEGQAAQDEILVWNLVWAIDYRDWEYALRLAAHAIRFNLASPERYNRTVACFVAEDIAKLSLDQQEAVPHDVLCRVLSLIEGHDMPDPAKAKLHKALARSFARRADAFDPAADNAPAGGKAAYLAEALDHARRAHQLDSSIGVKSDIRSLEKALRKLGPDEAGGGAGEDEADTE</sequence>
<keyword evidence="3" id="KW-1185">Reference proteome</keyword>
<protein>
    <submittedName>
        <fullName evidence="2">Phage terminase small subunit</fullName>
    </submittedName>
</protein>
<accession>A0ABY7TTD9</accession>
<evidence type="ECO:0000313" key="3">
    <source>
        <dbReference type="Proteomes" id="UP001218231"/>
    </source>
</evidence>
<reference evidence="2 3" key="1">
    <citation type="submission" date="2023-02" db="EMBL/GenBank/DDBJ databases">
        <title>Genome sequence of Novosphingobium humi KACC 19094.</title>
        <authorList>
            <person name="Kim S."/>
            <person name="Heo J."/>
            <person name="Kwon S.-W."/>
        </authorList>
    </citation>
    <scope>NUCLEOTIDE SEQUENCE [LARGE SCALE GENOMIC DNA]</scope>
    <source>
        <strain evidence="2 3">KACC 19094</strain>
    </source>
</reference>
<dbReference type="EMBL" id="CP117417">
    <property type="protein sequence ID" value="WCT76283.1"/>
    <property type="molecule type" value="Genomic_DNA"/>
</dbReference>
<organism evidence="2 3">
    <name type="scientific">Novosphingobium humi</name>
    <dbReference type="NCBI Taxonomy" id="2282397"/>
    <lineage>
        <taxon>Bacteria</taxon>
        <taxon>Pseudomonadati</taxon>
        <taxon>Pseudomonadota</taxon>
        <taxon>Alphaproteobacteria</taxon>
        <taxon>Sphingomonadales</taxon>
        <taxon>Sphingomonadaceae</taxon>
        <taxon>Novosphingobium</taxon>
    </lineage>
</organism>
<proteinExistence type="predicted"/>
<gene>
    <name evidence="2" type="primary">gpM</name>
    <name evidence="2" type="ORF">PQ457_10000</name>
</gene>
<dbReference type="InterPro" id="IPR010270">
    <property type="entry name" value="Phage_P2_GpM"/>
</dbReference>
<evidence type="ECO:0000313" key="2">
    <source>
        <dbReference type="EMBL" id="WCT76283.1"/>
    </source>
</evidence>
<evidence type="ECO:0000256" key="1">
    <source>
        <dbReference type="SAM" id="MobiDB-lite"/>
    </source>
</evidence>
<feature type="region of interest" description="Disordered" evidence="1">
    <location>
        <begin position="241"/>
        <end position="261"/>
    </location>
</feature>
<dbReference type="Proteomes" id="UP001218231">
    <property type="component" value="Chromosome"/>
</dbReference>
<dbReference type="Pfam" id="PF05944">
    <property type="entry name" value="Phage_term_smal"/>
    <property type="match status" value="1"/>
</dbReference>